<gene>
    <name evidence="6" type="ORF">F8O04_13975</name>
</gene>
<evidence type="ECO:0000313" key="6">
    <source>
        <dbReference type="EMBL" id="KAB1646836.1"/>
    </source>
</evidence>
<reference evidence="6 7" key="1">
    <citation type="submission" date="2019-09" db="EMBL/GenBank/DDBJ databases">
        <title>Phylogeny of genus Pseudoclavibacter and closely related genus.</title>
        <authorList>
            <person name="Li Y."/>
        </authorList>
    </citation>
    <scope>NUCLEOTIDE SEQUENCE [LARGE SCALE GENOMIC DNA]</scope>
    <source>
        <strain evidence="6 7">EGI 60007</strain>
    </source>
</reference>
<dbReference type="SMART" id="SM01130">
    <property type="entry name" value="DHDPS"/>
    <property type="match status" value="1"/>
</dbReference>
<dbReference type="InterPro" id="IPR013785">
    <property type="entry name" value="Aldolase_TIM"/>
</dbReference>
<dbReference type="Pfam" id="PF00701">
    <property type="entry name" value="DHDPS"/>
    <property type="match status" value="1"/>
</dbReference>
<accession>A0A6H9WJE8</accession>
<comment type="similarity">
    <text evidence="1 3">Belongs to the DapA family.</text>
</comment>
<comment type="caution">
    <text evidence="6">The sequence shown here is derived from an EMBL/GenBank/DDBJ whole genome shotgun (WGS) entry which is preliminary data.</text>
</comment>
<dbReference type="SUPFAM" id="SSF51569">
    <property type="entry name" value="Aldolase"/>
    <property type="match status" value="1"/>
</dbReference>
<proteinExistence type="inferred from homology"/>
<evidence type="ECO:0000256" key="2">
    <source>
        <dbReference type="ARBA" id="ARBA00023239"/>
    </source>
</evidence>
<evidence type="ECO:0000256" key="4">
    <source>
        <dbReference type="PIRSR" id="PIRSR001365-1"/>
    </source>
</evidence>
<dbReference type="InterPro" id="IPR002220">
    <property type="entry name" value="DapA-like"/>
</dbReference>
<dbReference type="PANTHER" id="PTHR12128:SF66">
    <property type="entry name" value="4-HYDROXY-2-OXOGLUTARATE ALDOLASE, MITOCHONDRIAL"/>
    <property type="match status" value="1"/>
</dbReference>
<keyword evidence="2 3" id="KW-0456">Lyase</keyword>
<feature type="active site" description="Proton donor/acceptor" evidence="4">
    <location>
        <position position="149"/>
    </location>
</feature>
<feature type="active site" description="Schiff-base intermediate with substrate" evidence="4">
    <location>
        <position position="177"/>
    </location>
</feature>
<dbReference type="Gene3D" id="3.20.20.70">
    <property type="entry name" value="Aldolase class I"/>
    <property type="match status" value="1"/>
</dbReference>
<dbReference type="PANTHER" id="PTHR12128">
    <property type="entry name" value="DIHYDRODIPICOLINATE SYNTHASE"/>
    <property type="match status" value="1"/>
</dbReference>
<evidence type="ECO:0000256" key="5">
    <source>
        <dbReference type="PIRSR" id="PIRSR001365-2"/>
    </source>
</evidence>
<name>A0A6H9WJE8_9MICO</name>
<dbReference type="GO" id="GO:0008840">
    <property type="term" value="F:4-hydroxy-tetrahydrodipicolinate synthase activity"/>
    <property type="evidence" value="ECO:0007669"/>
    <property type="project" value="TreeGrafter"/>
</dbReference>
<keyword evidence="7" id="KW-1185">Reference proteome</keyword>
<dbReference type="PIRSF" id="PIRSF001365">
    <property type="entry name" value="DHDPS"/>
    <property type="match status" value="1"/>
</dbReference>
<dbReference type="AlphaFoldDB" id="A0A6H9WJE8"/>
<organism evidence="6 7">
    <name type="scientific">Pseudoclavibacter endophyticus</name>
    <dbReference type="NCBI Taxonomy" id="1778590"/>
    <lineage>
        <taxon>Bacteria</taxon>
        <taxon>Bacillati</taxon>
        <taxon>Actinomycetota</taxon>
        <taxon>Actinomycetes</taxon>
        <taxon>Micrococcales</taxon>
        <taxon>Microbacteriaceae</taxon>
        <taxon>Pseudoclavibacter</taxon>
    </lineage>
</organism>
<protein>
    <submittedName>
        <fullName evidence="6">Dihydrodipicolinate synthase family protein</fullName>
    </submittedName>
</protein>
<dbReference type="OrthoDB" id="9778880at2"/>
<evidence type="ECO:0000313" key="7">
    <source>
        <dbReference type="Proteomes" id="UP000431744"/>
    </source>
</evidence>
<dbReference type="Proteomes" id="UP000431744">
    <property type="component" value="Unassembled WGS sequence"/>
</dbReference>
<dbReference type="GO" id="GO:0005829">
    <property type="term" value="C:cytosol"/>
    <property type="evidence" value="ECO:0007669"/>
    <property type="project" value="TreeGrafter"/>
</dbReference>
<dbReference type="EMBL" id="WBJY01000004">
    <property type="protein sequence ID" value="KAB1646836.1"/>
    <property type="molecule type" value="Genomic_DNA"/>
</dbReference>
<dbReference type="CDD" id="cd00408">
    <property type="entry name" value="DHDPS-like"/>
    <property type="match status" value="1"/>
</dbReference>
<evidence type="ECO:0000256" key="3">
    <source>
        <dbReference type="PIRNR" id="PIRNR001365"/>
    </source>
</evidence>
<feature type="binding site" evidence="5">
    <location>
        <position position="62"/>
    </location>
    <ligand>
        <name>pyruvate</name>
        <dbReference type="ChEBI" id="CHEBI:15361"/>
    </ligand>
</feature>
<evidence type="ECO:0000256" key="1">
    <source>
        <dbReference type="ARBA" id="ARBA00007592"/>
    </source>
</evidence>
<sequence length="315" mass="33049">MRRAHDDRETHVTNPATTLFSGLSAFPLTPLTDDGVDERAFANLVGRLAVHGVDSITALGSTGSYVYLTREERAAVARRAVQHARDVPVIVGVGALRTQQVLACVEDAQAAGAAGVLLAPVSYQPLSADEVLGLYADVDRAVSVPIVVYDNPRTTGFTFTDELYRAVAELPNVAAIKIPGVPAAVDEAAARVAHLRELLPEGVAIGVSGDPAAARGLAAGCDAWFSVIGGTLPEHALAIAQLAATGRHDDALAFSERLQPIWELFEKHGSLRVTAAIAEYLGLVPPMSLPLPIRGLDDAARAEVARVVEVLVLPA</sequence>
<dbReference type="PRINTS" id="PR00146">
    <property type="entry name" value="DHPICSNTHASE"/>
</dbReference>